<feature type="region of interest" description="Disordered" evidence="6">
    <location>
        <begin position="240"/>
        <end position="262"/>
    </location>
</feature>
<evidence type="ECO:0000256" key="2">
    <source>
        <dbReference type="ARBA" id="ARBA00022884"/>
    </source>
</evidence>
<dbReference type="AlphaFoldDB" id="A0A0C9V863"/>
<dbReference type="SUPFAM" id="SSF54928">
    <property type="entry name" value="RNA-binding domain, RBD"/>
    <property type="match status" value="2"/>
</dbReference>
<organism evidence="10 11">
    <name type="scientific">Sphaerobolus stellatus (strain SS14)</name>
    <dbReference type="NCBI Taxonomy" id="990650"/>
    <lineage>
        <taxon>Eukaryota</taxon>
        <taxon>Fungi</taxon>
        <taxon>Dikarya</taxon>
        <taxon>Basidiomycota</taxon>
        <taxon>Agaricomycotina</taxon>
        <taxon>Agaricomycetes</taxon>
        <taxon>Phallomycetidae</taxon>
        <taxon>Geastrales</taxon>
        <taxon>Sphaerobolaceae</taxon>
        <taxon>Sphaerobolus</taxon>
    </lineage>
</organism>
<dbReference type="PROSITE" id="PS50174">
    <property type="entry name" value="G_PATCH"/>
    <property type="match status" value="1"/>
</dbReference>
<dbReference type="Pfam" id="PF01585">
    <property type="entry name" value="G-patch"/>
    <property type="match status" value="1"/>
</dbReference>
<reference evidence="10 11" key="1">
    <citation type="submission" date="2014-06" db="EMBL/GenBank/DDBJ databases">
        <title>Evolutionary Origins and Diversification of the Mycorrhizal Mutualists.</title>
        <authorList>
            <consortium name="DOE Joint Genome Institute"/>
            <consortium name="Mycorrhizal Genomics Consortium"/>
            <person name="Kohler A."/>
            <person name="Kuo A."/>
            <person name="Nagy L.G."/>
            <person name="Floudas D."/>
            <person name="Copeland A."/>
            <person name="Barry K.W."/>
            <person name="Cichocki N."/>
            <person name="Veneault-Fourrey C."/>
            <person name="LaButti K."/>
            <person name="Lindquist E.A."/>
            <person name="Lipzen A."/>
            <person name="Lundell T."/>
            <person name="Morin E."/>
            <person name="Murat C."/>
            <person name="Riley R."/>
            <person name="Ohm R."/>
            <person name="Sun H."/>
            <person name="Tunlid A."/>
            <person name="Henrissat B."/>
            <person name="Grigoriev I.V."/>
            <person name="Hibbett D.S."/>
            <person name="Martin F."/>
        </authorList>
    </citation>
    <scope>NUCLEOTIDE SEQUENCE [LARGE SCALE GENOMIC DNA]</scope>
    <source>
        <strain evidence="10 11">SS14</strain>
    </source>
</reference>
<evidence type="ECO:0000259" key="7">
    <source>
        <dbReference type="PROSITE" id="PS50102"/>
    </source>
</evidence>
<dbReference type="Proteomes" id="UP000054279">
    <property type="component" value="Unassembled WGS sequence"/>
</dbReference>
<keyword evidence="3" id="KW-0539">Nucleus</keyword>
<accession>A0A0C9V863</accession>
<dbReference type="InterPro" id="IPR035979">
    <property type="entry name" value="RBD_domain_sf"/>
</dbReference>
<feature type="domain" description="G-patch" evidence="9">
    <location>
        <begin position="683"/>
        <end position="713"/>
    </location>
</feature>
<feature type="compositionally biased region" description="Basic and acidic residues" evidence="6">
    <location>
        <begin position="26"/>
        <end position="39"/>
    </location>
</feature>
<dbReference type="Gene3D" id="3.30.70.330">
    <property type="match status" value="2"/>
</dbReference>
<dbReference type="GO" id="GO:0008270">
    <property type="term" value="F:zinc ion binding"/>
    <property type="evidence" value="ECO:0007669"/>
    <property type="project" value="UniProtKB-KW"/>
</dbReference>
<evidence type="ECO:0000256" key="6">
    <source>
        <dbReference type="SAM" id="MobiDB-lite"/>
    </source>
</evidence>
<feature type="compositionally biased region" description="Low complexity" evidence="6">
    <location>
        <begin position="1"/>
        <end position="12"/>
    </location>
</feature>
<evidence type="ECO:0008006" key="12">
    <source>
        <dbReference type="Google" id="ProtNLM"/>
    </source>
</evidence>
<evidence type="ECO:0000259" key="9">
    <source>
        <dbReference type="PROSITE" id="PS50174"/>
    </source>
</evidence>
<feature type="region of interest" description="Disordered" evidence="6">
    <location>
        <begin position="413"/>
        <end position="432"/>
    </location>
</feature>
<feature type="compositionally biased region" description="Polar residues" evidence="6">
    <location>
        <begin position="76"/>
        <end position="89"/>
    </location>
</feature>
<dbReference type="PROSITE" id="PS50102">
    <property type="entry name" value="RRM"/>
    <property type="match status" value="1"/>
</dbReference>
<evidence type="ECO:0000313" key="10">
    <source>
        <dbReference type="EMBL" id="KIJ37732.1"/>
    </source>
</evidence>
<dbReference type="OrthoDB" id="29523at2759"/>
<protein>
    <recommendedName>
        <fullName evidence="12">RNA-binding protein 5</fullName>
    </recommendedName>
</protein>
<keyword evidence="11" id="KW-1185">Reference proteome</keyword>
<name>A0A0C9V863_SPHS4</name>
<keyword evidence="4" id="KW-0863">Zinc-finger</keyword>
<dbReference type="GO" id="GO:0005634">
    <property type="term" value="C:nucleus"/>
    <property type="evidence" value="ECO:0007669"/>
    <property type="project" value="UniProtKB-SubCell"/>
</dbReference>
<keyword evidence="2 5" id="KW-0694">RNA-binding</keyword>
<feature type="region of interest" description="Disordered" evidence="6">
    <location>
        <begin position="1"/>
        <end position="130"/>
    </location>
</feature>
<feature type="domain" description="C2H2-type" evidence="8">
    <location>
        <begin position="577"/>
        <end position="607"/>
    </location>
</feature>
<keyword evidence="4" id="KW-0862">Zinc</keyword>
<feature type="compositionally biased region" description="Polar residues" evidence="6">
    <location>
        <begin position="106"/>
        <end position="121"/>
    </location>
</feature>
<dbReference type="InterPro" id="IPR000504">
    <property type="entry name" value="RRM_dom"/>
</dbReference>
<evidence type="ECO:0000256" key="5">
    <source>
        <dbReference type="PROSITE-ProRule" id="PRU00176"/>
    </source>
</evidence>
<dbReference type="InterPro" id="IPR013087">
    <property type="entry name" value="Znf_C2H2_type"/>
</dbReference>
<feature type="compositionally biased region" description="Pro residues" evidence="6">
    <location>
        <begin position="666"/>
        <end position="678"/>
    </location>
</feature>
<dbReference type="InterPro" id="IPR000467">
    <property type="entry name" value="G_patch_dom"/>
</dbReference>
<evidence type="ECO:0000256" key="3">
    <source>
        <dbReference type="ARBA" id="ARBA00023242"/>
    </source>
</evidence>
<keyword evidence="4" id="KW-0479">Metal-binding</keyword>
<feature type="region of interest" description="Disordered" evidence="6">
    <location>
        <begin position="642"/>
        <end position="713"/>
    </location>
</feature>
<dbReference type="EMBL" id="KN837167">
    <property type="protein sequence ID" value="KIJ37732.1"/>
    <property type="molecule type" value="Genomic_DNA"/>
</dbReference>
<evidence type="ECO:0000313" key="11">
    <source>
        <dbReference type="Proteomes" id="UP000054279"/>
    </source>
</evidence>
<evidence type="ECO:0000256" key="1">
    <source>
        <dbReference type="ARBA" id="ARBA00004123"/>
    </source>
</evidence>
<dbReference type="PROSITE" id="PS50157">
    <property type="entry name" value="ZINC_FINGER_C2H2_2"/>
    <property type="match status" value="1"/>
</dbReference>
<sequence>MAYNNNYGNYNRGGREWDQGKGYGYDQHDPSSNRIRQREEDYDDYGGGYEKRRKYDNGEWNNQANSYDDGTAWSGYPQQQHSAYNSNADGWQVHDDRNSRGPPQHPNQQYSHPSAAGGNNPNRRRLVPSEPSPHVIFLGLDPDHTEADLHGYLLSMGCVLDNVTIIKDRATGTYPILCQSKGFGFAQFSSMEHAKAFVGPRFPFISIPPPASHGASALQAYKMAVEAGTAMQGRRIKIDFSQSAHPPGRPRHQSNDGTRDIGNTQAPVVLLRGLDLSSSVDIIAEGLRTSAGSDKEGAKGMKRIILLKDKYSTASWGFAFVEFIDVQCSSAFLADLMSPQLHPSGFRIGDRPIAASFAHPYSFQPLGENMLRDDACVTSSLALGGVEDSWVRYWDESAAVEELRFEVDMSSVPASTEKETKHKKKKDPVKTVYAEDPAPVEASTLPVSNKPVTLSFKGGFGATKTATGPVKVVATSALGFTTDNPDAPNDDDETAVSKSTLEHDKSAAARKVAPLIASKKVANNISKWNHVQEELKETVTAISSKVTLEPLTKASAPAASRATTPQDEFEFSDVKGLACLLCSRKFKTLEQLGRHNKESDLHKKNYKDANLREIAAQKMKSLKTPPPQPKYRDRALERRILHNQPDIPLPEPNASGPGLRKHSEDPPQPAPPPPPPVAPAKDENNIGNKLLKKMGWSEGTGLGTDGEGRVDPM</sequence>
<evidence type="ECO:0000259" key="8">
    <source>
        <dbReference type="PROSITE" id="PS50157"/>
    </source>
</evidence>
<dbReference type="GO" id="GO:0000398">
    <property type="term" value="P:mRNA splicing, via spliceosome"/>
    <property type="evidence" value="ECO:0007669"/>
    <property type="project" value="TreeGrafter"/>
</dbReference>
<dbReference type="HOGENOM" id="CLU_023813_0_0_1"/>
<proteinExistence type="predicted"/>
<feature type="region of interest" description="Disordered" evidence="6">
    <location>
        <begin position="482"/>
        <end position="501"/>
    </location>
</feature>
<dbReference type="PANTHER" id="PTHR13948">
    <property type="entry name" value="RNA-BINDING PROTEIN"/>
    <property type="match status" value="1"/>
</dbReference>
<evidence type="ECO:0000256" key="4">
    <source>
        <dbReference type="PROSITE-ProRule" id="PRU00042"/>
    </source>
</evidence>
<feature type="domain" description="RRM" evidence="7">
    <location>
        <begin position="133"/>
        <end position="243"/>
    </location>
</feature>
<comment type="subcellular location">
    <subcellularLocation>
        <location evidence="1">Nucleus</location>
    </subcellularLocation>
</comment>
<gene>
    <name evidence="10" type="ORF">M422DRAFT_781617</name>
</gene>
<dbReference type="PANTHER" id="PTHR13948:SF3">
    <property type="entry name" value="FI21118P1"/>
    <property type="match status" value="1"/>
</dbReference>
<feature type="compositionally biased region" description="Polar residues" evidence="6">
    <location>
        <begin position="59"/>
        <end position="68"/>
    </location>
</feature>
<dbReference type="InterPro" id="IPR012677">
    <property type="entry name" value="Nucleotide-bd_a/b_plait_sf"/>
</dbReference>
<dbReference type="GO" id="GO:0003723">
    <property type="term" value="F:RNA binding"/>
    <property type="evidence" value="ECO:0007669"/>
    <property type="project" value="UniProtKB-UniRule"/>
</dbReference>